<gene>
    <name evidence="5" type="primary">ChlADR1_1</name>
    <name evidence="5" type="ORF">CFP56_021282</name>
</gene>
<dbReference type="Pfam" id="PF13561">
    <property type="entry name" value="adh_short_C2"/>
    <property type="match status" value="1"/>
</dbReference>
<comment type="caution">
    <text evidence="5">The sequence shown here is derived from an EMBL/GenBank/DDBJ whole genome shotgun (WGS) entry which is preliminary data.</text>
</comment>
<evidence type="ECO:0000256" key="1">
    <source>
        <dbReference type="ARBA" id="ARBA00006484"/>
    </source>
</evidence>
<feature type="compositionally biased region" description="Basic and acidic residues" evidence="3">
    <location>
        <begin position="71"/>
        <end position="82"/>
    </location>
</feature>
<dbReference type="InterPro" id="IPR002347">
    <property type="entry name" value="SDR_fam"/>
</dbReference>
<evidence type="ECO:0000256" key="2">
    <source>
        <dbReference type="ARBA" id="ARBA00023002"/>
    </source>
</evidence>
<dbReference type="PANTHER" id="PTHR48107">
    <property type="entry name" value="NADPH-DEPENDENT ALDEHYDE REDUCTASE-LIKE PROTEIN, CHLOROPLASTIC-RELATED"/>
    <property type="match status" value="1"/>
</dbReference>
<keyword evidence="6" id="KW-1185">Reference proteome</keyword>
<proteinExistence type="inferred from homology"/>
<dbReference type="InterPro" id="IPR020904">
    <property type="entry name" value="Sc_DH/Rdtase_CS"/>
</dbReference>
<evidence type="ECO:0000313" key="6">
    <source>
        <dbReference type="Proteomes" id="UP000237347"/>
    </source>
</evidence>
<keyword evidence="4" id="KW-0732">Signal</keyword>
<dbReference type="PROSITE" id="PS00061">
    <property type="entry name" value="ADH_SHORT"/>
    <property type="match status" value="1"/>
</dbReference>
<dbReference type="PRINTS" id="PR00081">
    <property type="entry name" value="GDHRDH"/>
</dbReference>
<name>A0AAW0KD77_QUESU</name>
<dbReference type="PRINTS" id="PR00080">
    <property type="entry name" value="SDRFAMILY"/>
</dbReference>
<dbReference type="AlphaFoldDB" id="A0AAW0KD77"/>
<dbReference type="GO" id="GO:0016614">
    <property type="term" value="F:oxidoreductase activity, acting on CH-OH group of donors"/>
    <property type="evidence" value="ECO:0007669"/>
    <property type="project" value="UniProtKB-ARBA"/>
</dbReference>
<protein>
    <submittedName>
        <fullName evidence="5">Nadph-dependent aldehyde reductase 1</fullName>
    </submittedName>
</protein>
<feature type="region of interest" description="Disordered" evidence="3">
    <location>
        <begin position="66"/>
        <end position="94"/>
    </location>
</feature>
<comment type="similarity">
    <text evidence="1">Belongs to the short-chain dehydrogenases/reductases (SDR) family.</text>
</comment>
<dbReference type="EMBL" id="PKMF04000330">
    <property type="protein sequence ID" value="KAK7837365.1"/>
    <property type="molecule type" value="Genomic_DNA"/>
</dbReference>
<dbReference type="Gene3D" id="3.40.50.720">
    <property type="entry name" value="NAD(P)-binding Rossmann-like Domain"/>
    <property type="match status" value="1"/>
</dbReference>
<accession>A0AAW0KD77</accession>
<sequence>MHFQSLNLCKLSVFVSVSRALATRPSCFSPKTHLKAHRNTLFPATFPVTQRPFRVVFAIMASGGQKFPPQKQERQPGQEHVMEPTPEFTSSDYTPSNKLRGATVAFTYVKAQEDKVAQDTRHMLKKAKTSDAKEPMAIAADLGYDNNCKRVVDEVVNAYGRIDILINNAAEQYKSCSVEEIDEEKLERVFRTNIFSYFFTVRHALKHMKQGSCMINTTSVNAYKGSKKLIEYTATKGAIVAYTRALALQLVERGIRVNGVAPGPIWTPLIPSSFSEEECAKFGSEVPMGRAGQPIEVAPCYVFLACNHCSSYITGQVLHPKEVTTRLACSSARLTYHQ</sequence>
<evidence type="ECO:0000313" key="5">
    <source>
        <dbReference type="EMBL" id="KAK7837365.1"/>
    </source>
</evidence>
<evidence type="ECO:0000256" key="4">
    <source>
        <dbReference type="SAM" id="SignalP"/>
    </source>
</evidence>
<dbReference type="InterPro" id="IPR036291">
    <property type="entry name" value="NAD(P)-bd_dom_sf"/>
</dbReference>
<dbReference type="Proteomes" id="UP000237347">
    <property type="component" value="Unassembled WGS sequence"/>
</dbReference>
<feature type="chain" id="PRO_5043519383" evidence="4">
    <location>
        <begin position="23"/>
        <end position="338"/>
    </location>
</feature>
<organism evidence="5 6">
    <name type="scientific">Quercus suber</name>
    <name type="common">Cork oak</name>
    <dbReference type="NCBI Taxonomy" id="58331"/>
    <lineage>
        <taxon>Eukaryota</taxon>
        <taxon>Viridiplantae</taxon>
        <taxon>Streptophyta</taxon>
        <taxon>Embryophyta</taxon>
        <taxon>Tracheophyta</taxon>
        <taxon>Spermatophyta</taxon>
        <taxon>Magnoliopsida</taxon>
        <taxon>eudicotyledons</taxon>
        <taxon>Gunneridae</taxon>
        <taxon>Pentapetalae</taxon>
        <taxon>rosids</taxon>
        <taxon>fabids</taxon>
        <taxon>Fagales</taxon>
        <taxon>Fagaceae</taxon>
        <taxon>Quercus</taxon>
    </lineage>
</organism>
<feature type="signal peptide" evidence="4">
    <location>
        <begin position="1"/>
        <end position="22"/>
    </location>
</feature>
<dbReference type="PANTHER" id="PTHR48107:SF16">
    <property type="entry name" value="NADPH-DEPENDENT ALDEHYDE REDUCTASE 1, CHLOROPLASTIC"/>
    <property type="match status" value="1"/>
</dbReference>
<keyword evidence="2" id="KW-0560">Oxidoreductase</keyword>
<dbReference type="SUPFAM" id="SSF51735">
    <property type="entry name" value="NAD(P)-binding Rossmann-fold domains"/>
    <property type="match status" value="1"/>
</dbReference>
<evidence type="ECO:0000256" key="3">
    <source>
        <dbReference type="SAM" id="MobiDB-lite"/>
    </source>
</evidence>
<reference evidence="5 6" key="1">
    <citation type="journal article" date="2018" name="Sci. Data">
        <title>The draft genome sequence of cork oak.</title>
        <authorList>
            <person name="Ramos A.M."/>
            <person name="Usie A."/>
            <person name="Barbosa P."/>
            <person name="Barros P.M."/>
            <person name="Capote T."/>
            <person name="Chaves I."/>
            <person name="Simoes F."/>
            <person name="Abreu I."/>
            <person name="Carrasquinho I."/>
            <person name="Faro C."/>
            <person name="Guimaraes J.B."/>
            <person name="Mendonca D."/>
            <person name="Nobrega F."/>
            <person name="Rodrigues L."/>
            <person name="Saibo N.J.M."/>
            <person name="Varela M.C."/>
            <person name="Egas C."/>
            <person name="Matos J."/>
            <person name="Miguel C.M."/>
            <person name="Oliveira M.M."/>
            <person name="Ricardo C.P."/>
            <person name="Goncalves S."/>
        </authorList>
    </citation>
    <scope>NUCLEOTIDE SEQUENCE [LARGE SCALE GENOMIC DNA]</scope>
    <source>
        <strain evidence="6">cv. HL8</strain>
    </source>
</reference>